<dbReference type="Gene3D" id="1.25.40.10">
    <property type="entry name" value="Tetratricopeptide repeat domain"/>
    <property type="match status" value="1"/>
</dbReference>
<proteinExistence type="predicted"/>
<dbReference type="InterPro" id="IPR011990">
    <property type="entry name" value="TPR-like_helical_dom_sf"/>
</dbReference>
<keyword evidence="2" id="KW-1185">Reference proteome</keyword>
<evidence type="ECO:0000313" key="2">
    <source>
        <dbReference type="Proteomes" id="UP000274822"/>
    </source>
</evidence>
<organism evidence="1 2">
    <name type="scientific">Jimgerdemannia flammicorona</name>
    <dbReference type="NCBI Taxonomy" id="994334"/>
    <lineage>
        <taxon>Eukaryota</taxon>
        <taxon>Fungi</taxon>
        <taxon>Fungi incertae sedis</taxon>
        <taxon>Mucoromycota</taxon>
        <taxon>Mucoromycotina</taxon>
        <taxon>Endogonomycetes</taxon>
        <taxon>Endogonales</taxon>
        <taxon>Endogonaceae</taxon>
        <taxon>Jimgerdemannia</taxon>
    </lineage>
</organism>
<dbReference type="AlphaFoldDB" id="A0A433Q2M1"/>
<sequence>MFMSTISSDLLTAANIPGSVYGIVYTANSVANKLGTIYDKAEPLYERALAINEKVLGPEPPDMPGLVRQGGAAVRTGWQSMRKCWDQSTRTRQQL</sequence>
<comment type="caution">
    <text evidence="1">The sequence shown here is derived from an EMBL/GenBank/DDBJ whole genome shotgun (WGS) entry which is preliminary data.</text>
</comment>
<dbReference type="Proteomes" id="UP000274822">
    <property type="component" value="Unassembled WGS sequence"/>
</dbReference>
<evidence type="ECO:0000313" key="1">
    <source>
        <dbReference type="EMBL" id="RUS24008.1"/>
    </source>
</evidence>
<reference evidence="1 2" key="1">
    <citation type="journal article" date="2018" name="New Phytol.">
        <title>Phylogenomics of Endogonaceae and evolution of mycorrhizas within Mucoromycota.</title>
        <authorList>
            <person name="Chang Y."/>
            <person name="Desiro A."/>
            <person name="Na H."/>
            <person name="Sandor L."/>
            <person name="Lipzen A."/>
            <person name="Clum A."/>
            <person name="Barry K."/>
            <person name="Grigoriev I.V."/>
            <person name="Martin F.M."/>
            <person name="Stajich J.E."/>
            <person name="Smith M.E."/>
            <person name="Bonito G."/>
            <person name="Spatafora J.W."/>
        </authorList>
    </citation>
    <scope>NUCLEOTIDE SEQUENCE [LARGE SCALE GENOMIC DNA]</scope>
    <source>
        <strain evidence="1 2">AD002</strain>
    </source>
</reference>
<name>A0A433Q2M1_9FUNG</name>
<gene>
    <name evidence="1" type="ORF">BC938DRAFT_474268</name>
</gene>
<accession>A0A433Q2M1</accession>
<dbReference type="EMBL" id="RBNJ01017695">
    <property type="protein sequence ID" value="RUS24008.1"/>
    <property type="molecule type" value="Genomic_DNA"/>
</dbReference>
<protein>
    <submittedName>
        <fullName evidence="1">Uncharacterized protein</fullName>
    </submittedName>
</protein>